<evidence type="ECO:0000256" key="6">
    <source>
        <dbReference type="ARBA" id="ARBA00022692"/>
    </source>
</evidence>
<keyword evidence="5" id="KW-1003">Cell membrane</keyword>
<feature type="transmembrane region" description="Helical" evidence="10">
    <location>
        <begin position="15"/>
        <end position="35"/>
    </location>
</feature>
<dbReference type="InterPro" id="IPR048279">
    <property type="entry name" value="MdtK-like"/>
</dbReference>
<accession>A0A1M4T8Z0</accession>
<dbReference type="PANTHER" id="PTHR43823:SF3">
    <property type="entry name" value="MULTIDRUG EXPORT PROTEIN MEPA"/>
    <property type="match status" value="1"/>
</dbReference>
<dbReference type="Proteomes" id="UP000184164">
    <property type="component" value="Unassembled WGS sequence"/>
</dbReference>
<feature type="transmembrane region" description="Helical" evidence="10">
    <location>
        <begin position="419"/>
        <end position="439"/>
    </location>
</feature>
<dbReference type="Pfam" id="PF01554">
    <property type="entry name" value="MatE"/>
    <property type="match status" value="2"/>
</dbReference>
<dbReference type="InterPro" id="IPR002528">
    <property type="entry name" value="MATE_fam"/>
</dbReference>
<organism evidence="11 12">
    <name type="scientific">Mariniphaga anaerophila</name>
    <dbReference type="NCBI Taxonomy" id="1484053"/>
    <lineage>
        <taxon>Bacteria</taxon>
        <taxon>Pseudomonadati</taxon>
        <taxon>Bacteroidota</taxon>
        <taxon>Bacteroidia</taxon>
        <taxon>Marinilabiliales</taxon>
        <taxon>Prolixibacteraceae</taxon>
        <taxon>Mariniphaga</taxon>
    </lineage>
</organism>
<evidence type="ECO:0000256" key="8">
    <source>
        <dbReference type="ARBA" id="ARBA00023136"/>
    </source>
</evidence>
<feature type="transmembrane region" description="Helical" evidence="10">
    <location>
        <begin position="274"/>
        <end position="295"/>
    </location>
</feature>
<dbReference type="RefSeq" id="WP_072998249.1">
    <property type="nucleotide sequence ID" value="NZ_FQUM01000001.1"/>
</dbReference>
<keyword evidence="9" id="KW-0046">Antibiotic resistance</keyword>
<sequence length="449" mass="48880">MEQNKSTVALGTENVWRLLLQYAIPSVIAMTATSLYNITDSVFIGQGVGALAISGLAITFPLMNLGAAFGSLVGVGASTLMSLRLGQKDYATANRILGNVFVLNLVLGVLYSVIVLTFLDPILYFFGASKDTISYAHDYMVIISLGNIVTHMYLGLNALLRAIGEPRKAMTTTILSVVINAILTPIFIYVMNLGIRGAAIATVLAQTSMLIWQIKIFSNKNNLVHLKRDTFSLKRRIVLDSLAIGISPFSMNVAASVIVIIINQSLTQHGGDLAVGAFGIINRVIFLFVMVVLGLNQGMQPIAGYNYGARQNERVTKVLTHTIFLATGVMLVGFIVGEFFPRTVASIFTREKELIDIAVTGLRIVFISTPIIGFQMVASNFFQSIGKPGKAIYLSLTRQVLFLLPCLLIFPSLFGVKGVWMSMPTSDILASLNAGYLLFIEYRKNKISK</sequence>
<protein>
    <recommendedName>
        <fullName evidence="3">Multidrug export protein MepA</fullName>
    </recommendedName>
</protein>
<dbReference type="STRING" id="1484053.SAMN05444274_101293"/>
<keyword evidence="12" id="KW-1185">Reference proteome</keyword>
<feature type="transmembrane region" description="Helical" evidence="10">
    <location>
        <begin position="97"/>
        <end position="119"/>
    </location>
</feature>
<evidence type="ECO:0000256" key="3">
    <source>
        <dbReference type="ARBA" id="ARBA00022106"/>
    </source>
</evidence>
<gene>
    <name evidence="11" type="ORF">SAMN05444274_101293</name>
</gene>
<feature type="transmembrane region" description="Helical" evidence="10">
    <location>
        <begin position="237"/>
        <end position="262"/>
    </location>
</feature>
<evidence type="ECO:0000256" key="5">
    <source>
        <dbReference type="ARBA" id="ARBA00022475"/>
    </source>
</evidence>
<evidence type="ECO:0000256" key="2">
    <source>
        <dbReference type="ARBA" id="ARBA00008417"/>
    </source>
</evidence>
<comment type="similarity">
    <text evidence="2">Belongs to the multi antimicrobial extrusion (MATE) (TC 2.A.66.1) family. MepA subfamily.</text>
</comment>
<keyword evidence="7 10" id="KW-1133">Transmembrane helix</keyword>
<comment type="subcellular location">
    <subcellularLocation>
        <location evidence="1">Cell membrane</location>
        <topology evidence="1">Multi-pass membrane protein</topology>
    </subcellularLocation>
</comment>
<dbReference type="GO" id="GO:0042910">
    <property type="term" value="F:xenobiotic transmembrane transporter activity"/>
    <property type="evidence" value="ECO:0007669"/>
    <property type="project" value="InterPro"/>
</dbReference>
<feature type="transmembrane region" description="Helical" evidence="10">
    <location>
        <begin position="197"/>
        <end position="217"/>
    </location>
</feature>
<name>A0A1M4T8Z0_9BACT</name>
<dbReference type="InterPro" id="IPR051327">
    <property type="entry name" value="MATE_MepA_subfamily"/>
</dbReference>
<evidence type="ECO:0000256" key="9">
    <source>
        <dbReference type="ARBA" id="ARBA00023251"/>
    </source>
</evidence>
<evidence type="ECO:0000256" key="1">
    <source>
        <dbReference type="ARBA" id="ARBA00004651"/>
    </source>
</evidence>
<dbReference type="NCBIfam" id="TIGR00797">
    <property type="entry name" value="matE"/>
    <property type="match status" value="1"/>
</dbReference>
<evidence type="ECO:0000313" key="11">
    <source>
        <dbReference type="EMBL" id="SHE40956.1"/>
    </source>
</evidence>
<evidence type="ECO:0000256" key="7">
    <source>
        <dbReference type="ARBA" id="ARBA00022989"/>
    </source>
</evidence>
<proteinExistence type="inferred from homology"/>
<evidence type="ECO:0000256" key="4">
    <source>
        <dbReference type="ARBA" id="ARBA00022448"/>
    </source>
</evidence>
<dbReference type="EMBL" id="FQUM01000001">
    <property type="protein sequence ID" value="SHE40956.1"/>
    <property type="molecule type" value="Genomic_DNA"/>
</dbReference>
<feature type="transmembrane region" description="Helical" evidence="10">
    <location>
        <begin position="315"/>
        <end position="337"/>
    </location>
</feature>
<keyword evidence="6 10" id="KW-0812">Transmembrane</keyword>
<dbReference type="OrthoDB" id="9811110at2"/>
<dbReference type="GO" id="GO:0015297">
    <property type="term" value="F:antiporter activity"/>
    <property type="evidence" value="ECO:0007669"/>
    <property type="project" value="InterPro"/>
</dbReference>
<dbReference type="InterPro" id="IPR045070">
    <property type="entry name" value="MATE_MepA-like"/>
</dbReference>
<dbReference type="PIRSF" id="PIRSF006603">
    <property type="entry name" value="DinF"/>
    <property type="match status" value="1"/>
</dbReference>
<reference evidence="12" key="1">
    <citation type="submission" date="2016-11" db="EMBL/GenBank/DDBJ databases">
        <authorList>
            <person name="Varghese N."/>
            <person name="Submissions S."/>
        </authorList>
    </citation>
    <scope>NUCLEOTIDE SEQUENCE [LARGE SCALE GENOMIC DNA]</scope>
    <source>
        <strain evidence="12">DSM 26910</strain>
    </source>
</reference>
<dbReference type="GO" id="GO:0005886">
    <property type="term" value="C:plasma membrane"/>
    <property type="evidence" value="ECO:0007669"/>
    <property type="project" value="UniProtKB-SubCell"/>
</dbReference>
<feature type="transmembrane region" description="Helical" evidence="10">
    <location>
        <begin position="391"/>
        <end position="413"/>
    </location>
</feature>
<feature type="transmembrane region" description="Helical" evidence="10">
    <location>
        <begin position="139"/>
        <end position="160"/>
    </location>
</feature>
<dbReference type="CDD" id="cd13143">
    <property type="entry name" value="MATE_MepA_like"/>
    <property type="match status" value="1"/>
</dbReference>
<evidence type="ECO:0000313" key="12">
    <source>
        <dbReference type="Proteomes" id="UP000184164"/>
    </source>
</evidence>
<keyword evidence="8 10" id="KW-0472">Membrane</keyword>
<evidence type="ECO:0000256" key="10">
    <source>
        <dbReference type="SAM" id="Phobius"/>
    </source>
</evidence>
<dbReference type="PANTHER" id="PTHR43823">
    <property type="entry name" value="SPORULATION PROTEIN YKVU"/>
    <property type="match status" value="1"/>
</dbReference>
<keyword evidence="4" id="KW-0813">Transport</keyword>
<dbReference type="GO" id="GO:0046677">
    <property type="term" value="P:response to antibiotic"/>
    <property type="evidence" value="ECO:0007669"/>
    <property type="project" value="UniProtKB-KW"/>
</dbReference>
<feature type="transmembrane region" description="Helical" evidence="10">
    <location>
        <begin position="357"/>
        <end position="379"/>
    </location>
</feature>
<dbReference type="AlphaFoldDB" id="A0A1M4T8Z0"/>
<feature type="transmembrane region" description="Helical" evidence="10">
    <location>
        <begin position="172"/>
        <end position="191"/>
    </location>
</feature>